<dbReference type="OrthoDB" id="3010872at2759"/>
<name>A0A5C3M3A1_9AGAR</name>
<dbReference type="EMBL" id="ML213620">
    <property type="protein sequence ID" value="TFK35551.1"/>
    <property type="molecule type" value="Genomic_DNA"/>
</dbReference>
<proteinExistence type="predicted"/>
<evidence type="ECO:0000313" key="2">
    <source>
        <dbReference type="Proteomes" id="UP000308652"/>
    </source>
</evidence>
<reference evidence="1 2" key="1">
    <citation type="journal article" date="2019" name="Nat. Ecol. Evol.">
        <title>Megaphylogeny resolves global patterns of mushroom evolution.</title>
        <authorList>
            <person name="Varga T."/>
            <person name="Krizsan K."/>
            <person name="Foldi C."/>
            <person name="Dima B."/>
            <person name="Sanchez-Garcia M."/>
            <person name="Sanchez-Ramirez S."/>
            <person name="Szollosi G.J."/>
            <person name="Szarkandi J.G."/>
            <person name="Papp V."/>
            <person name="Albert L."/>
            <person name="Andreopoulos W."/>
            <person name="Angelini C."/>
            <person name="Antonin V."/>
            <person name="Barry K.W."/>
            <person name="Bougher N.L."/>
            <person name="Buchanan P."/>
            <person name="Buyck B."/>
            <person name="Bense V."/>
            <person name="Catcheside P."/>
            <person name="Chovatia M."/>
            <person name="Cooper J."/>
            <person name="Damon W."/>
            <person name="Desjardin D."/>
            <person name="Finy P."/>
            <person name="Geml J."/>
            <person name="Haridas S."/>
            <person name="Hughes K."/>
            <person name="Justo A."/>
            <person name="Karasinski D."/>
            <person name="Kautmanova I."/>
            <person name="Kiss B."/>
            <person name="Kocsube S."/>
            <person name="Kotiranta H."/>
            <person name="LaButti K.M."/>
            <person name="Lechner B.E."/>
            <person name="Liimatainen K."/>
            <person name="Lipzen A."/>
            <person name="Lukacs Z."/>
            <person name="Mihaltcheva S."/>
            <person name="Morgado L.N."/>
            <person name="Niskanen T."/>
            <person name="Noordeloos M.E."/>
            <person name="Ohm R.A."/>
            <person name="Ortiz-Santana B."/>
            <person name="Ovrebo C."/>
            <person name="Racz N."/>
            <person name="Riley R."/>
            <person name="Savchenko A."/>
            <person name="Shiryaev A."/>
            <person name="Soop K."/>
            <person name="Spirin V."/>
            <person name="Szebenyi C."/>
            <person name="Tomsovsky M."/>
            <person name="Tulloss R.E."/>
            <person name="Uehling J."/>
            <person name="Grigoriev I.V."/>
            <person name="Vagvolgyi C."/>
            <person name="Papp T."/>
            <person name="Martin F.M."/>
            <person name="Miettinen O."/>
            <person name="Hibbett D.S."/>
            <person name="Nagy L.G."/>
        </authorList>
    </citation>
    <scope>NUCLEOTIDE SEQUENCE [LARGE SCALE GENOMIC DNA]</scope>
    <source>
        <strain evidence="1 2">CBS 166.37</strain>
    </source>
</reference>
<gene>
    <name evidence="1" type="ORF">BDQ12DRAFT_725839</name>
</gene>
<keyword evidence="2" id="KW-1185">Reference proteome</keyword>
<dbReference type="AlphaFoldDB" id="A0A5C3M3A1"/>
<protein>
    <submittedName>
        <fullName evidence="1">Uncharacterized protein</fullName>
    </submittedName>
</protein>
<accession>A0A5C3M3A1</accession>
<organism evidence="1 2">
    <name type="scientific">Crucibulum laeve</name>
    <dbReference type="NCBI Taxonomy" id="68775"/>
    <lineage>
        <taxon>Eukaryota</taxon>
        <taxon>Fungi</taxon>
        <taxon>Dikarya</taxon>
        <taxon>Basidiomycota</taxon>
        <taxon>Agaricomycotina</taxon>
        <taxon>Agaricomycetes</taxon>
        <taxon>Agaricomycetidae</taxon>
        <taxon>Agaricales</taxon>
        <taxon>Agaricineae</taxon>
        <taxon>Nidulariaceae</taxon>
        <taxon>Crucibulum</taxon>
    </lineage>
</organism>
<evidence type="ECO:0000313" key="1">
    <source>
        <dbReference type="EMBL" id="TFK35551.1"/>
    </source>
</evidence>
<dbReference type="Proteomes" id="UP000308652">
    <property type="component" value="Unassembled WGS sequence"/>
</dbReference>
<sequence>MSDSDSDSDYNDQVATLISSFLEIFQSNVDRSTRIVSIVTSNPTTACAEALATSILSAATAHPRKVNSLVLSIIQIVPPVQTIRVYDFESNDPIFFDYLFRYYLADYLKDYLYETQLHKPKETEITPTNPTLAAALFSASAIKNGLLINTKASYHFLRQGLQLSGPVNQKREVVLALGACLQLSVAGEAMMERWLIRSDGQDAILKALNKLKDNNVIRAPGGIQLLDKTIEIVQKKFTLALSPAAAWDLLFKVSKRDRDGAGKAIENVQKKFTLALPWAAAWDLLFVP</sequence>